<dbReference type="AlphaFoldDB" id="A0A3B0SG22"/>
<dbReference type="SMART" id="SM00382">
    <property type="entry name" value="AAA"/>
    <property type="match status" value="1"/>
</dbReference>
<evidence type="ECO:0000313" key="6">
    <source>
        <dbReference type="EMBL" id="VAV93895.1"/>
    </source>
</evidence>
<dbReference type="PROSITE" id="PS00211">
    <property type="entry name" value="ABC_TRANSPORTER_1"/>
    <property type="match status" value="1"/>
</dbReference>
<dbReference type="EMBL" id="UOEI01000110">
    <property type="protein sequence ID" value="VAV93895.1"/>
    <property type="molecule type" value="Genomic_DNA"/>
</dbReference>
<dbReference type="Pfam" id="PF13732">
    <property type="entry name" value="DrrA1-3_C"/>
    <property type="match status" value="1"/>
</dbReference>
<dbReference type="PANTHER" id="PTHR42711">
    <property type="entry name" value="ABC TRANSPORTER ATP-BINDING PROTEIN"/>
    <property type="match status" value="1"/>
</dbReference>
<keyword evidence="3" id="KW-0547">Nucleotide-binding</keyword>
<dbReference type="InterPro" id="IPR003439">
    <property type="entry name" value="ABC_transporter-like_ATP-bd"/>
</dbReference>
<dbReference type="InterPro" id="IPR027417">
    <property type="entry name" value="P-loop_NTPase"/>
</dbReference>
<organism evidence="6">
    <name type="scientific">hydrothermal vent metagenome</name>
    <dbReference type="NCBI Taxonomy" id="652676"/>
    <lineage>
        <taxon>unclassified sequences</taxon>
        <taxon>metagenomes</taxon>
        <taxon>ecological metagenomes</taxon>
    </lineage>
</organism>
<dbReference type="Gene3D" id="3.40.50.300">
    <property type="entry name" value="P-loop containing nucleotide triphosphate hydrolases"/>
    <property type="match status" value="1"/>
</dbReference>
<keyword evidence="2" id="KW-0813">Transport</keyword>
<dbReference type="PANTHER" id="PTHR42711:SF5">
    <property type="entry name" value="ABC TRANSPORTER ATP-BINDING PROTEIN NATA"/>
    <property type="match status" value="1"/>
</dbReference>
<evidence type="ECO:0000256" key="2">
    <source>
        <dbReference type="ARBA" id="ARBA00022448"/>
    </source>
</evidence>
<dbReference type="GO" id="GO:0005524">
    <property type="term" value="F:ATP binding"/>
    <property type="evidence" value="ECO:0007669"/>
    <property type="project" value="UniProtKB-KW"/>
</dbReference>
<evidence type="ECO:0000259" key="5">
    <source>
        <dbReference type="PROSITE" id="PS50893"/>
    </source>
</evidence>
<dbReference type="InterPro" id="IPR017871">
    <property type="entry name" value="ABC_transporter-like_CS"/>
</dbReference>
<dbReference type="Pfam" id="PF00005">
    <property type="entry name" value="ABC_tran"/>
    <property type="match status" value="1"/>
</dbReference>
<protein>
    <submittedName>
        <fullName evidence="6">ABC transporter, ATP-binding protein</fullName>
    </submittedName>
</protein>
<reference evidence="6" key="1">
    <citation type="submission" date="2018-06" db="EMBL/GenBank/DDBJ databases">
        <authorList>
            <person name="Zhirakovskaya E."/>
        </authorList>
    </citation>
    <scope>NUCLEOTIDE SEQUENCE</scope>
</reference>
<name>A0A3B0SG22_9ZZZZ</name>
<dbReference type="InterPro" id="IPR025302">
    <property type="entry name" value="DrrA1/2-like_C"/>
</dbReference>
<proteinExistence type="inferred from homology"/>
<evidence type="ECO:0000256" key="3">
    <source>
        <dbReference type="ARBA" id="ARBA00022741"/>
    </source>
</evidence>
<dbReference type="SUPFAM" id="SSF52540">
    <property type="entry name" value="P-loop containing nucleoside triphosphate hydrolases"/>
    <property type="match status" value="1"/>
</dbReference>
<keyword evidence="4 6" id="KW-0067">ATP-binding</keyword>
<evidence type="ECO:0000256" key="1">
    <source>
        <dbReference type="ARBA" id="ARBA00005417"/>
    </source>
</evidence>
<dbReference type="InterPro" id="IPR003593">
    <property type="entry name" value="AAA+_ATPase"/>
</dbReference>
<dbReference type="InterPro" id="IPR050763">
    <property type="entry name" value="ABC_transporter_ATP-binding"/>
</dbReference>
<feature type="domain" description="ABC transporter" evidence="5">
    <location>
        <begin position="1"/>
        <end position="227"/>
    </location>
</feature>
<comment type="similarity">
    <text evidence="1">Belongs to the ABC transporter superfamily.</text>
</comment>
<evidence type="ECO:0000256" key="4">
    <source>
        <dbReference type="ARBA" id="ARBA00022840"/>
    </source>
</evidence>
<sequence length="291" mass="31852">MITDVHKRFGDVVALDGAGFSVERGRILGFLGPNGAGKTTMMRIIFDLVHPDRGEVTWNAMPVSAEARLRFGYMPEERGLYPKMKVGTQLVHFARLSGLSSDDAHDAVHHWLDVLSLGDRTDAKLEELSHGNQQRAQLAAALAPNPELLVLDEPFAGLDPIGVDSLSGILRDLASEGVTIVFSSHQLDLVEDVCQEVAIINEGRVVLDGNLEQIKMRSTRRRLTIDVDGRPWMPDMASIEVVDNHGQGHYVVPADAPVAEILAEAEAAGTVTRFAFEPPHLTDLFREAVRP</sequence>
<dbReference type="GO" id="GO:0016887">
    <property type="term" value="F:ATP hydrolysis activity"/>
    <property type="evidence" value="ECO:0007669"/>
    <property type="project" value="InterPro"/>
</dbReference>
<accession>A0A3B0SG22</accession>
<dbReference type="PROSITE" id="PS50893">
    <property type="entry name" value="ABC_TRANSPORTER_2"/>
    <property type="match status" value="1"/>
</dbReference>
<gene>
    <name evidence="6" type="ORF">MNBD_ACTINO01-546</name>
</gene>